<evidence type="ECO:0000313" key="1">
    <source>
        <dbReference type="EMBL" id="RIB01322.1"/>
    </source>
</evidence>
<name>A0A397TT72_9GLOM</name>
<dbReference type="AlphaFoldDB" id="A0A397TT72"/>
<organism evidence="1 2">
    <name type="scientific">Gigaspora rosea</name>
    <dbReference type="NCBI Taxonomy" id="44941"/>
    <lineage>
        <taxon>Eukaryota</taxon>
        <taxon>Fungi</taxon>
        <taxon>Fungi incertae sedis</taxon>
        <taxon>Mucoromycota</taxon>
        <taxon>Glomeromycotina</taxon>
        <taxon>Glomeromycetes</taxon>
        <taxon>Diversisporales</taxon>
        <taxon>Gigasporaceae</taxon>
        <taxon>Gigaspora</taxon>
    </lineage>
</organism>
<keyword evidence="2" id="KW-1185">Reference proteome</keyword>
<dbReference type="InterPro" id="IPR011009">
    <property type="entry name" value="Kinase-like_dom_sf"/>
</dbReference>
<comment type="caution">
    <text evidence="1">The sequence shown here is derived from an EMBL/GenBank/DDBJ whole genome shotgun (WGS) entry which is preliminary data.</text>
</comment>
<evidence type="ECO:0000313" key="2">
    <source>
        <dbReference type="Proteomes" id="UP000266673"/>
    </source>
</evidence>
<accession>A0A397TT72</accession>
<dbReference type="Gene3D" id="3.30.200.20">
    <property type="entry name" value="Phosphorylase Kinase, domain 1"/>
    <property type="match status" value="1"/>
</dbReference>
<proteinExistence type="predicted"/>
<reference evidence="1 2" key="1">
    <citation type="submission" date="2018-06" db="EMBL/GenBank/DDBJ databases">
        <title>Comparative genomics reveals the genomic features of Rhizophagus irregularis, R. cerebriforme, R. diaphanum and Gigaspora rosea, and their symbiotic lifestyle signature.</title>
        <authorList>
            <person name="Morin E."/>
            <person name="San Clemente H."/>
            <person name="Chen E.C.H."/>
            <person name="De La Providencia I."/>
            <person name="Hainaut M."/>
            <person name="Kuo A."/>
            <person name="Kohler A."/>
            <person name="Murat C."/>
            <person name="Tang N."/>
            <person name="Roy S."/>
            <person name="Loubradou J."/>
            <person name="Henrissat B."/>
            <person name="Grigoriev I.V."/>
            <person name="Corradi N."/>
            <person name="Roux C."/>
            <person name="Martin F.M."/>
        </authorList>
    </citation>
    <scope>NUCLEOTIDE SEQUENCE [LARGE SCALE GENOMIC DNA]</scope>
    <source>
        <strain evidence="1 2">DAOM 194757</strain>
    </source>
</reference>
<dbReference type="EMBL" id="QKWP01003187">
    <property type="protein sequence ID" value="RIB01322.1"/>
    <property type="molecule type" value="Genomic_DNA"/>
</dbReference>
<dbReference type="SUPFAM" id="SSF56112">
    <property type="entry name" value="Protein kinase-like (PK-like)"/>
    <property type="match status" value="1"/>
</dbReference>
<dbReference type="Proteomes" id="UP000266673">
    <property type="component" value="Unassembled WGS sequence"/>
</dbReference>
<evidence type="ECO:0008006" key="3">
    <source>
        <dbReference type="Google" id="ProtNLM"/>
    </source>
</evidence>
<gene>
    <name evidence="1" type="ORF">C2G38_2231183</name>
</gene>
<protein>
    <recommendedName>
        <fullName evidence="3">Protein kinase domain-containing protein</fullName>
    </recommendedName>
</protein>
<sequence>MNYENVVEWIPFNRLENVQKVGEGGFGSVFSAMCLDGKKIVSGESYHSMQLCTPSFIVALKILPSSQKNFLKEKKKRSRLLDSNLEVYKLNQTTTNNEYLMIFNMQIKEAFIMSNKESVNMKSEQE</sequence>